<feature type="compositionally biased region" description="Pro residues" evidence="1">
    <location>
        <begin position="167"/>
        <end position="180"/>
    </location>
</feature>
<proteinExistence type="predicted"/>
<dbReference type="RefSeq" id="WP_147445620.1">
    <property type="nucleotide sequence ID" value="NZ_RAWK01000168.1"/>
</dbReference>
<sequence length="188" mass="19282">MRKAHAVAASMAALMLGQTGCYRTSIVTNLRPEPKVHQDRQWFTVAGLVPVSSPPGSECKNGIAWAQSRATVSDVLIQAGLAVAGAFIGSAVCAGGNRTTEEQGNCAAIGLLVPTALVGTRTVAYSCASEYQNVHPRQDLDPGPGSETPARVPDAANVPEEGEVPVPETPSPPPLPPPGAVPETSPGL</sequence>
<dbReference type="Proteomes" id="UP000267003">
    <property type="component" value="Unassembled WGS sequence"/>
</dbReference>
<accession>A0A3A8PZE1</accession>
<comment type="caution">
    <text evidence="2">The sequence shown here is derived from an EMBL/GenBank/DDBJ whole genome shotgun (WGS) entry which is preliminary data.</text>
</comment>
<name>A0A3A8PZE1_9BACT</name>
<keyword evidence="3" id="KW-1185">Reference proteome</keyword>
<organism evidence="2 3">
    <name type="scientific">Corallococcus aberystwythensis</name>
    <dbReference type="NCBI Taxonomy" id="2316722"/>
    <lineage>
        <taxon>Bacteria</taxon>
        <taxon>Pseudomonadati</taxon>
        <taxon>Myxococcota</taxon>
        <taxon>Myxococcia</taxon>
        <taxon>Myxococcales</taxon>
        <taxon>Cystobacterineae</taxon>
        <taxon>Myxococcaceae</taxon>
        <taxon>Corallococcus</taxon>
    </lineage>
</organism>
<reference evidence="3" key="1">
    <citation type="submission" date="2018-09" db="EMBL/GenBank/DDBJ databases">
        <authorList>
            <person name="Livingstone P.G."/>
            <person name="Whitworth D.E."/>
        </authorList>
    </citation>
    <scope>NUCLEOTIDE SEQUENCE [LARGE SCALE GENOMIC DNA]</scope>
    <source>
        <strain evidence="3">AB050A</strain>
    </source>
</reference>
<evidence type="ECO:0000313" key="3">
    <source>
        <dbReference type="Proteomes" id="UP000267003"/>
    </source>
</evidence>
<dbReference type="AlphaFoldDB" id="A0A3A8PZE1"/>
<feature type="region of interest" description="Disordered" evidence="1">
    <location>
        <begin position="135"/>
        <end position="188"/>
    </location>
</feature>
<protein>
    <submittedName>
        <fullName evidence="2">Uncharacterized protein</fullName>
    </submittedName>
</protein>
<dbReference type="OrthoDB" id="5525459at2"/>
<evidence type="ECO:0000256" key="1">
    <source>
        <dbReference type="SAM" id="MobiDB-lite"/>
    </source>
</evidence>
<evidence type="ECO:0000313" key="2">
    <source>
        <dbReference type="EMBL" id="RKH60471.1"/>
    </source>
</evidence>
<dbReference type="EMBL" id="RAWK01000168">
    <property type="protein sequence ID" value="RKH60471.1"/>
    <property type="molecule type" value="Genomic_DNA"/>
</dbReference>
<gene>
    <name evidence="2" type="ORF">D7W81_25520</name>
</gene>